<comment type="caution">
    <text evidence="2">The sequence shown here is derived from an EMBL/GenBank/DDBJ whole genome shotgun (WGS) entry which is preliminary data.</text>
</comment>
<dbReference type="GO" id="GO:0007076">
    <property type="term" value="P:mitotic chromosome condensation"/>
    <property type="evidence" value="ECO:0007669"/>
    <property type="project" value="TreeGrafter"/>
</dbReference>
<dbReference type="Proteomes" id="UP001063166">
    <property type="component" value="Unassembled WGS sequence"/>
</dbReference>
<evidence type="ECO:0000256" key="1">
    <source>
        <dbReference type="SAM" id="MobiDB-lite"/>
    </source>
</evidence>
<feature type="compositionally biased region" description="Polar residues" evidence="1">
    <location>
        <begin position="1244"/>
        <end position="1253"/>
    </location>
</feature>
<protein>
    <submittedName>
        <fullName evidence="2">Uncharacterized protein</fullName>
    </submittedName>
</protein>
<feature type="compositionally biased region" description="Pro residues" evidence="1">
    <location>
        <begin position="598"/>
        <end position="607"/>
    </location>
</feature>
<evidence type="ECO:0000313" key="3">
    <source>
        <dbReference type="Proteomes" id="UP001063166"/>
    </source>
</evidence>
<feature type="compositionally biased region" description="Basic and acidic residues" evidence="1">
    <location>
        <begin position="1309"/>
        <end position="1342"/>
    </location>
</feature>
<accession>A0A9P3PMR8</accession>
<feature type="region of interest" description="Disordered" evidence="1">
    <location>
        <begin position="1"/>
        <end position="23"/>
    </location>
</feature>
<dbReference type="EMBL" id="BRPK01000006">
    <property type="protein sequence ID" value="GLB39217.1"/>
    <property type="molecule type" value="Genomic_DNA"/>
</dbReference>
<feature type="compositionally biased region" description="Basic and acidic residues" evidence="1">
    <location>
        <begin position="862"/>
        <end position="876"/>
    </location>
</feature>
<feature type="compositionally biased region" description="Polar residues" evidence="1">
    <location>
        <begin position="693"/>
        <end position="704"/>
    </location>
</feature>
<feature type="compositionally biased region" description="Basic and acidic residues" evidence="1">
    <location>
        <begin position="91"/>
        <end position="102"/>
    </location>
</feature>
<name>A0A9P3PMR8_LYOSH</name>
<dbReference type="GO" id="GO:0000785">
    <property type="term" value="C:chromatin"/>
    <property type="evidence" value="ECO:0007669"/>
    <property type="project" value="TreeGrafter"/>
</dbReference>
<feature type="compositionally biased region" description="Basic and acidic residues" evidence="1">
    <location>
        <begin position="170"/>
        <end position="312"/>
    </location>
</feature>
<organism evidence="2 3">
    <name type="scientific">Lyophyllum shimeji</name>
    <name type="common">Hon-shimeji</name>
    <name type="synonym">Tricholoma shimeji</name>
    <dbReference type="NCBI Taxonomy" id="47721"/>
    <lineage>
        <taxon>Eukaryota</taxon>
        <taxon>Fungi</taxon>
        <taxon>Dikarya</taxon>
        <taxon>Basidiomycota</taxon>
        <taxon>Agaricomycotina</taxon>
        <taxon>Agaricomycetes</taxon>
        <taxon>Agaricomycetidae</taxon>
        <taxon>Agaricales</taxon>
        <taxon>Tricholomatineae</taxon>
        <taxon>Lyophyllaceae</taxon>
        <taxon>Lyophyllum</taxon>
    </lineage>
</organism>
<evidence type="ECO:0000313" key="2">
    <source>
        <dbReference type="EMBL" id="GLB39217.1"/>
    </source>
</evidence>
<feature type="region of interest" description="Disordered" evidence="1">
    <location>
        <begin position="88"/>
        <end position="1349"/>
    </location>
</feature>
<feature type="compositionally biased region" description="Acidic residues" evidence="1">
    <location>
        <begin position="363"/>
        <end position="372"/>
    </location>
</feature>
<reference evidence="2" key="1">
    <citation type="submission" date="2022-07" db="EMBL/GenBank/DDBJ databases">
        <title>The genome of Lyophyllum shimeji provides insight into the initial evolution of ectomycorrhizal fungal genome.</title>
        <authorList>
            <person name="Kobayashi Y."/>
            <person name="Shibata T."/>
            <person name="Hirakawa H."/>
            <person name="Shigenobu S."/>
            <person name="Nishiyama T."/>
            <person name="Yamada A."/>
            <person name="Hasebe M."/>
            <person name="Kawaguchi M."/>
        </authorList>
    </citation>
    <scope>NUCLEOTIDE SEQUENCE</scope>
    <source>
        <strain evidence="2">AT787</strain>
    </source>
</reference>
<feature type="compositionally biased region" description="Basic and acidic residues" evidence="1">
    <location>
        <begin position="779"/>
        <end position="823"/>
    </location>
</feature>
<dbReference type="GO" id="GO:0003682">
    <property type="term" value="F:chromatin binding"/>
    <property type="evidence" value="ECO:0007669"/>
    <property type="project" value="TreeGrafter"/>
</dbReference>
<feature type="compositionally biased region" description="Polar residues" evidence="1">
    <location>
        <begin position="448"/>
        <end position="459"/>
    </location>
</feature>
<dbReference type="GO" id="GO:0000793">
    <property type="term" value="C:condensed chromosome"/>
    <property type="evidence" value="ECO:0007669"/>
    <property type="project" value="TreeGrafter"/>
</dbReference>
<dbReference type="PANTHER" id="PTHR43941:SF1">
    <property type="entry name" value="STRUCTURAL MAINTENANCE OF CHROMOSOMES PROTEIN 2"/>
    <property type="match status" value="1"/>
</dbReference>
<feature type="region of interest" description="Disordered" evidence="1">
    <location>
        <begin position="46"/>
        <end position="69"/>
    </location>
</feature>
<feature type="compositionally biased region" description="Basic and acidic residues" evidence="1">
    <location>
        <begin position="401"/>
        <end position="414"/>
    </location>
</feature>
<keyword evidence="3" id="KW-1185">Reference proteome</keyword>
<feature type="compositionally biased region" description="Low complexity" evidence="1">
    <location>
        <begin position="1259"/>
        <end position="1290"/>
    </location>
</feature>
<dbReference type="PANTHER" id="PTHR43941">
    <property type="entry name" value="STRUCTURAL MAINTENANCE OF CHROMOSOMES PROTEIN 2"/>
    <property type="match status" value="1"/>
</dbReference>
<feature type="compositionally biased region" description="Basic and acidic residues" evidence="1">
    <location>
        <begin position="889"/>
        <end position="916"/>
    </location>
</feature>
<feature type="compositionally biased region" description="Basic and acidic residues" evidence="1">
    <location>
        <begin position="944"/>
        <end position="1222"/>
    </location>
</feature>
<gene>
    <name evidence="2" type="ORF">LshimejAT787_0603790</name>
</gene>
<feature type="compositionally biased region" description="Polar residues" evidence="1">
    <location>
        <begin position="1"/>
        <end position="15"/>
    </location>
</feature>
<feature type="compositionally biased region" description="Low complexity" evidence="1">
    <location>
        <begin position="1228"/>
        <end position="1243"/>
    </location>
</feature>
<feature type="compositionally biased region" description="Basic and acidic residues" evidence="1">
    <location>
        <begin position="121"/>
        <end position="130"/>
    </location>
</feature>
<feature type="compositionally biased region" description="Acidic residues" evidence="1">
    <location>
        <begin position="877"/>
        <end position="888"/>
    </location>
</feature>
<feature type="compositionally biased region" description="Basic and acidic residues" evidence="1">
    <location>
        <begin position="548"/>
        <end position="557"/>
    </location>
</feature>
<sequence>MSTVTSHAPSYTSSSRKGDALNLEPDKEWKDALRAKIEAGLSSMVQDAKKNLQDQLEKEPVSPERREELTREYHQAMTNIRALAEETYQDELERERQERRWASGEALRPEWNLALQQEQQHIMDRIKGLQKESSSPSTAEPPEGGLASEAKSAEMRPKGLVPVELPPDLAQKRERQQREEQERKERDRNARERQERERQERLEKERKDKELREAAQREQERREREREEKERQARERQEQERLEREKLERERQERERQEKERLEKERQEKKRQEGHRETKELPEWEEKDNREREWQRRREEGRESGQEWERGAHSFRNTPSRRGSVTRYPMNSREDYPHPPMVYRQPSHPALAERYARAHGSDTDEASDIDEETLLRPPTRHSQTRKPSIHERQLDPPLSRSIEHQSRPSSERYAPRSPPNPTPQIWKPSSPEEDIASTRPPSAGLARRNSTTSIRSTGSAGHRPAIAEPILERSDSEAEHGEEGRVRVAEPETSWSSISSKAREKDKRREHRKSSASDQSRFDDVPPTYSGSRPPYRPEDIQPLPPHGQRDRYDDVHPGYGIPRPQHRPDDAGARPPPTTRSPTNHKTSHNSDEWEHPYPPGPPPRSVKPRGSFDDRAYLYSQPPTPAGRVVSRPPSIPSEERERYYDQPPYRPYPTPPSSASRSTGREYTSQQGWYSGRAEAVSSYPYGEPRSNTYKYAQQADNPKRRSSESRPTLVREPSFTKNLSEEPYQVHPSPSDSYPRPYDVTPSASIPIARHRPPPGVDEPESWKSWANEVPPHRRDSRRDSDRRGGYGQYEREDGYPARDQEYNGRYEIWERDQRDDDDQYYYGPVGPPPEWGRRDFSRQVRSPSSSYPGSYHETGHLFGGREARGDGDEYELEEDYEVLEQDKLRRAERPYEMPRMEGGPRPEERPYRSRNVGRDLGGSMPMMTQEDSEIGGDPGVDRRMASAKIEEEEKAKEKARKLEEEAKQKAKKLEEEAKRKAEEAKMLEEEAKRKAEEAKILEEEARRKAEEAKKFEEAKAKAEEEAKKLKEKEEEIRRKELETKKKADEVRRKEEEAKKKEAEAKKKEAEARKKEAEARKKEAEARRKEQEAKRKEEEARKKEEEAGQKEREARRREEEAHTKEEEARKKEEEIRQREEELRKREEELTRREQEMASQKEAERLQREWELEEEERRLVEERTREELERFRIEQQQQEEFRRREQEIRQRAEERKRQDSVGAESTWSPSSYSSTSSSRSHPQANGTDRNGQAPGWTTTGGSAWTSSTKSSTTTTSSTSTASSTPKPRSGSINSTFPTTPSPHPPSAKDESEWKRRQEEHFQKQQERFREEQERLEHARQRAQSSVLSKEEVVTLYDFHERQWALLASNSDMRWGSVPWPMFKPPKSPEDITAAAVSAYMQSPYYPDKDKSKTYKDRLKDHIKKWHPDRFETKYLPRFVEEDRERVKEGAGSVARTLSDLLMRANVPNPFS</sequence>
<feature type="compositionally biased region" description="Low complexity" evidence="1">
    <location>
        <begin position="132"/>
        <end position="143"/>
    </location>
</feature>
<feature type="compositionally biased region" description="Polar residues" evidence="1">
    <location>
        <begin position="848"/>
        <end position="857"/>
    </location>
</feature>
<proteinExistence type="predicted"/>
<feature type="compositionally biased region" description="Basic and acidic residues" evidence="1">
    <location>
        <begin position="47"/>
        <end position="69"/>
    </location>
</feature>
<dbReference type="GO" id="GO:0000796">
    <property type="term" value="C:condensin complex"/>
    <property type="evidence" value="ECO:0007669"/>
    <property type="project" value="TreeGrafter"/>
</dbReference>
<feature type="compositionally biased region" description="Basic and acidic residues" evidence="1">
    <location>
        <begin position="470"/>
        <end position="490"/>
    </location>
</feature>
<dbReference type="OrthoDB" id="412109at2759"/>
<feature type="compositionally biased region" description="Low complexity" evidence="1">
    <location>
        <begin position="736"/>
        <end position="747"/>
    </location>
</feature>